<gene>
    <name evidence="1" type="ORF">CEXT_588241</name>
</gene>
<dbReference type="EMBL" id="BPLR01005705">
    <property type="protein sequence ID" value="GIY04410.1"/>
    <property type="molecule type" value="Genomic_DNA"/>
</dbReference>
<sequence length="128" mass="15094">MPKRSENEVFHVYARDGNYLAIHKKIVSFSFNMMGGVCILIRWLTILQKSPLWVGVCRLGIAVAKRTFQASRLHRTPPNNAVKNYLGLKFVAFELGGIYDYQRNYYYLNEIKNIHYQNFDQYVFYLSQ</sequence>
<name>A0AAV4Q4M5_CAEEX</name>
<comment type="caution">
    <text evidence="1">The sequence shown here is derived from an EMBL/GenBank/DDBJ whole genome shotgun (WGS) entry which is preliminary data.</text>
</comment>
<reference evidence="1 2" key="1">
    <citation type="submission" date="2021-06" db="EMBL/GenBank/DDBJ databases">
        <title>Caerostris extrusa draft genome.</title>
        <authorList>
            <person name="Kono N."/>
            <person name="Arakawa K."/>
        </authorList>
    </citation>
    <scope>NUCLEOTIDE SEQUENCE [LARGE SCALE GENOMIC DNA]</scope>
</reference>
<keyword evidence="2" id="KW-1185">Reference proteome</keyword>
<dbReference type="Proteomes" id="UP001054945">
    <property type="component" value="Unassembled WGS sequence"/>
</dbReference>
<proteinExistence type="predicted"/>
<dbReference type="AlphaFoldDB" id="A0AAV4Q4M5"/>
<evidence type="ECO:0000313" key="1">
    <source>
        <dbReference type="EMBL" id="GIY04410.1"/>
    </source>
</evidence>
<protein>
    <submittedName>
        <fullName evidence="1">Uncharacterized protein</fullName>
    </submittedName>
</protein>
<organism evidence="1 2">
    <name type="scientific">Caerostris extrusa</name>
    <name type="common">Bark spider</name>
    <name type="synonym">Caerostris bankana</name>
    <dbReference type="NCBI Taxonomy" id="172846"/>
    <lineage>
        <taxon>Eukaryota</taxon>
        <taxon>Metazoa</taxon>
        <taxon>Ecdysozoa</taxon>
        <taxon>Arthropoda</taxon>
        <taxon>Chelicerata</taxon>
        <taxon>Arachnida</taxon>
        <taxon>Araneae</taxon>
        <taxon>Araneomorphae</taxon>
        <taxon>Entelegynae</taxon>
        <taxon>Araneoidea</taxon>
        <taxon>Araneidae</taxon>
        <taxon>Caerostris</taxon>
    </lineage>
</organism>
<accession>A0AAV4Q4M5</accession>
<evidence type="ECO:0000313" key="2">
    <source>
        <dbReference type="Proteomes" id="UP001054945"/>
    </source>
</evidence>